<accession>K2RNH9</accession>
<dbReference type="HOGENOM" id="CLU_2004358_0_0_1"/>
<sequence length="124" mass="13347">MEKGAGAYQTKFEASPSIFAPICFLVQLCAPSAPITYMALMTSTRPDLAFACITELSQSSGDRLLRKSPFRTSAEEDSYTDEGFASSSLSVLTVAVAEYAPGGHFQAFHHTQATLQSLRARCAN</sequence>
<evidence type="ECO:0000313" key="1">
    <source>
        <dbReference type="EMBL" id="EKG14362.1"/>
    </source>
</evidence>
<gene>
    <name evidence="1" type="ORF">MPH_08453</name>
</gene>
<dbReference type="EMBL" id="AHHD01000356">
    <property type="protein sequence ID" value="EKG14362.1"/>
    <property type="molecule type" value="Genomic_DNA"/>
</dbReference>
<dbReference type="AlphaFoldDB" id="K2RNH9"/>
<organism evidence="1 2">
    <name type="scientific">Macrophomina phaseolina (strain MS6)</name>
    <name type="common">Charcoal rot fungus</name>
    <dbReference type="NCBI Taxonomy" id="1126212"/>
    <lineage>
        <taxon>Eukaryota</taxon>
        <taxon>Fungi</taxon>
        <taxon>Dikarya</taxon>
        <taxon>Ascomycota</taxon>
        <taxon>Pezizomycotina</taxon>
        <taxon>Dothideomycetes</taxon>
        <taxon>Dothideomycetes incertae sedis</taxon>
        <taxon>Botryosphaeriales</taxon>
        <taxon>Botryosphaeriaceae</taxon>
        <taxon>Macrophomina</taxon>
    </lineage>
</organism>
<proteinExistence type="predicted"/>
<protein>
    <submittedName>
        <fullName evidence="1">Uncharacterized protein</fullName>
    </submittedName>
</protein>
<dbReference type="Proteomes" id="UP000007129">
    <property type="component" value="Unassembled WGS sequence"/>
</dbReference>
<evidence type="ECO:0000313" key="2">
    <source>
        <dbReference type="Proteomes" id="UP000007129"/>
    </source>
</evidence>
<dbReference type="InParanoid" id="K2RNH9"/>
<comment type="caution">
    <text evidence="1">The sequence shown here is derived from an EMBL/GenBank/DDBJ whole genome shotgun (WGS) entry which is preliminary data.</text>
</comment>
<dbReference type="VEuPathDB" id="FungiDB:MPH_08453"/>
<name>K2RNH9_MACPH</name>
<reference evidence="1 2" key="1">
    <citation type="journal article" date="2012" name="BMC Genomics">
        <title>Tools to kill: Genome of one of the most destructive plant pathogenic fungi Macrophomina phaseolina.</title>
        <authorList>
            <person name="Islam M.S."/>
            <person name="Haque M.S."/>
            <person name="Islam M.M."/>
            <person name="Emdad E.M."/>
            <person name="Halim A."/>
            <person name="Hossen Q.M.M."/>
            <person name="Hossain M.Z."/>
            <person name="Ahmed B."/>
            <person name="Rahim S."/>
            <person name="Rahman M.S."/>
            <person name="Alam M.M."/>
            <person name="Hou S."/>
            <person name="Wan X."/>
            <person name="Saito J.A."/>
            <person name="Alam M."/>
        </authorList>
    </citation>
    <scope>NUCLEOTIDE SEQUENCE [LARGE SCALE GENOMIC DNA]</scope>
    <source>
        <strain evidence="1 2">MS6</strain>
    </source>
</reference>